<evidence type="ECO:0000313" key="2">
    <source>
        <dbReference type="Proteomes" id="UP000319267"/>
    </source>
</evidence>
<dbReference type="Proteomes" id="UP000319267">
    <property type="component" value="Unassembled WGS sequence"/>
</dbReference>
<reference evidence="1 2" key="1">
    <citation type="submission" date="2017-05" db="EMBL/GenBank/DDBJ databases">
        <authorList>
            <person name="Varghese N."/>
            <person name="Submissions S."/>
        </authorList>
    </citation>
    <scope>NUCLEOTIDE SEQUENCE [LARGE SCALE GENOMIC DNA]</scope>
    <source>
        <strain evidence="1 2">DSM 29982</strain>
    </source>
</reference>
<proteinExistence type="predicted"/>
<dbReference type="EMBL" id="FXTQ01000008">
    <property type="protein sequence ID" value="SMO93368.1"/>
    <property type="molecule type" value="Genomic_DNA"/>
</dbReference>
<sequence length="41" mass="4751">MHIFNSLELYLSKEIISTKEKSPLTDIGLKQFVEDAKKKNL</sequence>
<keyword evidence="2" id="KW-1185">Reference proteome</keyword>
<gene>
    <name evidence="1" type="ORF">SAMN06265220_10867</name>
</gene>
<protein>
    <submittedName>
        <fullName evidence="1">Uncharacterized protein</fullName>
    </submittedName>
</protein>
<evidence type="ECO:0000313" key="1">
    <source>
        <dbReference type="EMBL" id="SMO93368.1"/>
    </source>
</evidence>
<accession>A0A521FB04</accession>
<dbReference type="AlphaFoldDB" id="A0A521FB04"/>
<name>A0A521FB04_9FLAO</name>
<organism evidence="1 2">
    <name type="scientific">Flavobacterium nitrogenifigens</name>
    <dbReference type="NCBI Taxonomy" id="1617283"/>
    <lineage>
        <taxon>Bacteria</taxon>
        <taxon>Pseudomonadati</taxon>
        <taxon>Bacteroidota</taxon>
        <taxon>Flavobacteriia</taxon>
        <taxon>Flavobacteriales</taxon>
        <taxon>Flavobacteriaceae</taxon>
        <taxon>Flavobacterium</taxon>
    </lineage>
</organism>